<organism evidence="2">
    <name type="scientific">marine metagenome</name>
    <dbReference type="NCBI Taxonomy" id="408172"/>
    <lineage>
        <taxon>unclassified sequences</taxon>
        <taxon>metagenomes</taxon>
        <taxon>ecological metagenomes</taxon>
    </lineage>
</organism>
<dbReference type="InterPro" id="IPR024881">
    <property type="entry name" value="Tip"/>
</dbReference>
<dbReference type="AlphaFoldDB" id="A0A381SY80"/>
<evidence type="ECO:0000313" key="2">
    <source>
        <dbReference type="EMBL" id="SVA08409.1"/>
    </source>
</evidence>
<gene>
    <name evidence="2" type="ORF">METZ01_LOCUS61263</name>
</gene>
<dbReference type="PROSITE" id="PS51841">
    <property type="entry name" value="LTD"/>
    <property type="match status" value="1"/>
</dbReference>
<dbReference type="SUPFAM" id="SSF69318">
    <property type="entry name" value="Integrin alpha N-terminal domain"/>
    <property type="match status" value="2"/>
</dbReference>
<dbReference type="Gene3D" id="2.130.10.130">
    <property type="entry name" value="Integrin alpha, N-terminal"/>
    <property type="match status" value="1"/>
</dbReference>
<dbReference type="NCBIfam" id="TIGR04183">
    <property type="entry name" value="Por_Secre_tail"/>
    <property type="match status" value="1"/>
</dbReference>
<dbReference type="Pfam" id="PF13860">
    <property type="entry name" value="FlgD_ig"/>
    <property type="match status" value="1"/>
</dbReference>
<dbReference type="InterPro" id="IPR036415">
    <property type="entry name" value="Lamin_tail_dom_sf"/>
</dbReference>
<dbReference type="InterPro" id="IPR026444">
    <property type="entry name" value="Secre_tail"/>
</dbReference>
<dbReference type="Gene3D" id="2.60.40.4070">
    <property type="match status" value="1"/>
</dbReference>
<dbReference type="InterPro" id="IPR001322">
    <property type="entry name" value="Lamin_tail_dom"/>
</dbReference>
<reference evidence="2" key="1">
    <citation type="submission" date="2018-05" db="EMBL/GenBank/DDBJ databases">
        <authorList>
            <person name="Lanie J.A."/>
            <person name="Ng W.-L."/>
            <person name="Kazmierczak K.M."/>
            <person name="Andrzejewski T.M."/>
            <person name="Davidsen T.M."/>
            <person name="Wayne K.J."/>
            <person name="Tettelin H."/>
            <person name="Glass J.I."/>
            <person name="Rusch D."/>
            <person name="Podicherti R."/>
            <person name="Tsui H.-C.T."/>
            <person name="Winkler M.E."/>
        </authorList>
    </citation>
    <scope>NUCLEOTIDE SEQUENCE</scope>
</reference>
<dbReference type="Gene3D" id="2.60.40.1260">
    <property type="entry name" value="Lamin Tail domain"/>
    <property type="match status" value="1"/>
</dbReference>
<name>A0A381SY80_9ZZZZ</name>
<evidence type="ECO:0000259" key="1">
    <source>
        <dbReference type="PROSITE" id="PS51841"/>
    </source>
</evidence>
<accession>A0A381SY80</accession>
<dbReference type="Pfam" id="PF00932">
    <property type="entry name" value="LTD"/>
    <property type="match status" value="1"/>
</dbReference>
<dbReference type="EMBL" id="UINC01003684">
    <property type="protein sequence ID" value="SVA08409.1"/>
    <property type="molecule type" value="Genomic_DNA"/>
</dbReference>
<dbReference type="InterPro" id="IPR025965">
    <property type="entry name" value="FlgD/Vpr_Ig-like"/>
</dbReference>
<dbReference type="InterPro" id="IPR028994">
    <property type="entry name" value="Integrin_alpha_N"/>
</dbReference>
<proteinExistence type="predicted"/>
<dbReference type="PANTHER" id="PTHR13412:SF0">
    <property type="entry name" value="T-CELL IMMUNOMODULATORY PROTEIN"/>
    <property type="match status" value="1"/>
</dbReference>
<feature type="domain" description="LTD" evidence="1">
    <location>
        <begin position="447"/>
        <end position="604"/>
    </location>
</feature>
<dbReference type="PANTHER" id="PTHR13412">
    <property type="entry name" value="T-CELL IMMUNOMODULATORY PROTEIN HOMOLOG"/>
    <property type="match status" value="1"/>
</dbReference>
<protein>
    <recommendedName>
        <fullName evidence="1">LTD domain-containing protein</fullName>
    </recommendedName>
</protein>
<sequence>MNLHFYKIAIFFISSLIIAAEYDHSFAVKWTDLPWGSGGLHPDGPPWSMVGPYDFDNDGFGDFIVTSSYSGEFCNGVYHFEAVANDSIALQWYYYFGDLSCTYDNYSSVTVGDVDGDSIPEILVLADTEPGVSGGHGLQIFEWNTDSVSFPYMPTTTWDMGLDSVWEAGQIVAAELDGDENQEVIVSIMNGPWGTTGTSHFMIFELENSDLDSASWHIEYTDPITTNWSGYNIYVNDLDQDGLMEIYTVAYEYYRLIIYENIGSEDLYAYQTDFYVSNEVNERGNQSIIMGNFDGNNTNELYAVTSGTNSLTGELLTPGYFYAIEGSDNVSQLTFSNFHYFNHYQGGLRQINVGDADRDGKPNLYLAGHYNQAVYDWEYVGDNPLSDSSFVEHIIFLGDTTNPASWAVRVAKLFSGDIDNDDKGDIVFTNTSLSTLNPHIYFMEHDGSPSLVINEFLSISETCCGSYNGDPQDFVELYNYGTSPVDITGWHFSSSFSYLFNEHNVAPDTAIAPGEHLVVWFSGGGPFPYIDGFLDEQAGNIYIENTRSAIPGDTLFNLSYDSQVEDVSYGRYPDGSDDWQQMNPTPGTSNTTLSSIDNNHSAPKSFSLAQNYPNPFNPQTQFHYSLSNTENIYLAIYDLLGREVFTIHNGLQREGNHNVQWTGVDNTGNLAPSGIYFCRLTSESDVITKKMVLNR</sequence>